<dbReference type="Pfam" id="PF08852">
    <property type="entry name" value="DUF1822"/>
    <property type="match status" value="1"/>
</dbReference>
<accession>A0A0V7ZH91</accession>
<reference evidence="2 3" key="1">
    <citation type="journal article" date="2015" name="Genome Announc.">
        <title>Draft Genome of the Euendolithic (true boring) Cyanobacterium Mastigocoleus testarum strain BC008.</title>
        <authorList>
            <person name="Guida B.S."/>
            <person name="Garcia-Pichel F."/>
        </authorList>
    </citation>
    <scope>NUCLEOTIDE SEQUENCE [LARGE SCALE GENOMIC DNA]</scope>
    <source>
        <strain evidence="2 3">BC008</strain>
    </source>
</reference>
<name>A0A0V7ZH91_9CYAN</name>
<proteinExistence type="predicted"/>
<dbReference type="InterPro" id="IPR014951">
    <property type="entry name" value="DUF1822"/>
</dbReference>
<dbReference type="EMBL" id="LMTZ01000134">
    <property type="protein sequence ID" value="KST63659.1"/>
    <property type="molecule type" value="Genomic_DNA"/>
</dbReference>
<comment type="caution">
    <text evidence="2">The sequence shown here is derived from an EMBL/GenBank/DDBJ whole genome shotgun (WGS) entry which is preliminary data.</text>
</comment>
<evidence type="ECO:0000313" key="3">
    <source>
        <dbReference type="Proteomes" id="UP000053372"/>
    </source>
</evidence>
<dbReference type="OrthoDB" id="467121at2"/>
<organism evidence="2 3">
    <name type="scientific">Mastigocoleus testarum BC008</name>
    <dbReference type="NCBI Taxonomy" id="371196"/>
    <lineage>
        <taxon>Bacteria</taxon>
        <taxon>Bacillati</taxon>
        <taxon>Cyanobacteriota</taxon>
        <taxon>Cyanophyceae</taxon>
        <taxon>Nostocales</taxon>
        <taxon>Hapalosiphonaceae</taxon>
        <taxon>Mastigocoleus</taxon>
    </lineage>
</organism>
<dbReference type="AlphaFoldDB" id="A0A0V7ZH91"/>
<evidence type="ECO:0008006" key="4">
    <source>
        <dbReference type="Google" id="ProtNLM"/>
    </source>
</evidence>
<dbReference type="EMBL" id="LMTZ01000132">
    <property type="protein sequence ID" value="KST63799.1"/>
    <property type="molecule type" value="Genomic_DNA"/>
</dbReference>
<keyword evidence="3" id="KW-1185">Reference proteome</keyword>
<protein>
    <recommendedName>
        <fullName evidence="4">DUF1822 domain-containing protein</fullName>
    </recommendedName>
</protein>
<evidence type="ECO:0000313" key="1">
    <source>
        <dbReference type="EMBL" id="KST63659.1"/>
    </source>
</evidence>
<gene>
    <name evidence="1" type="ORF">BC008_14460</name>
    <name evidence="2" type="ORF">BC008_15215</name>
</gene>
<evidence type="ECO:0000313" key="2">
    <source>
        <dbReference type="EMBL" id="KST63799.1"/>
    </source>
</evidence>
<dbReference type="Proteomes" id="UP000053372">
    <property type="component" value="Unassembled WGS sequence"/>
</dbReference>
<sequence length="461" mass="52659">MSTLLMSTHFEPLPIETIYLDSEDISRAVEVSNKIPNYSRQWQTYLNALTLCIFEKWLEERYNTLTVDWEESTINKPALANLIPATTNLKVGEFKICLITIPSIFEEQVSLSKIVVDIPEFVPYFYVLVEVLEEQECGCVRGFLSYSKLLENLENIGTIEKNSLQTDWNYQIPLTCFENNPNNLLLYLRALEPTAISLPAIPSDRREILAAMESEFVKLLPNLRSPETEFWQVLNWEQATAVLTNIELVDWIYNLQIQTRNHQTQNNQTQNHQTHNLELNTSVRDLIQLLVQPAINVGRWLWDELDEVGEQLSWTLLPSFASATAFRSPLEEFEAIKLQLETQGIEISSVARSGYHDFVLAGIPLRLYAVTWNSSTENEPSSWSLLLILGTPVPDTLPENLKLRVSDQTGILVEQGVNPEQVESYLYTCVAGNWNEKFIVTASLSNGVEVTLPPFAFDIRR</sequence>